<gene>
    <name evidence="2" type="ORF">DFP72DRAFT_1070795</name>
</gene>
<protein>
    <submittedName>
        <fullName evidence="2">Uncharacterized protein</fullName>
    </submittedName>
</protein>
<comment type="caution">
    <text evidence="2">The sequence shown here is derived from an EMBL/GenBank/DDBJ whole genome shotgun (WGS) entry which is preliminary data.</text>
</comment>
<organism evidence="2 3">
    <name type="scientific">Ephemerocybe angulata</name>
    <dbReference type="NCBI Taxonomy" id="980116"/>
    <lineage>
        <taxon>Eukaryota</taxon>
        <taxon>Fungi</taxon>
        <taxon>Dikarya</taxon>
        <taxon>Basidiomycota</taxon>
        <taxon>Agaricomycotina</taxon>
        <taxon>Agaricomycetes</taxon>
        <taxon>Agaricomycetidae</taxon>
        <taxon>Agaricales</taxon>
        <taxon>Agaricineae</taxon>
        <taxon>Psathyrellaceae</taxon>
        <taxon>Ephemerocybe</taxon>
    </lineage>
</organism>
<feature type="signal peptide" evidence="1">
    <location>
        <begin position="1"/>
        <end position="21"/>
    </location>
</feature>
<evidence type="ECO:0000256" key="1">
    <source>
        <dbReference type="SAM" id="SignalP"/>
    </source>
</evidence>
<dbReference type="Proteomes" id="UP000521943">
    <property type="component" value="Unassembled WGS sequence"/>
</dbReference>
<feature type="chain" id="PRO_5034181002" evidence="1">
    <location>
        <begin position="22"/>
        <end position="164"/>
    </location>
</feature>
<dbReference type="OrthoDB" id="10431575at2759"/>
<reference evidence="2 3" key="1">
    <citation type="submission" date="2020-07" db="EMBL/GenBank/DDBJ databases">
        <title>Comparative genomics of pyrophilous fungi reveals a link between fire events and developmental genes.</title>
        <authorList>
            <consortium name="DOE Joint Genome Institute"/>
            <person name="Steindorff A.S."/>
            <person name="Carver A."/>
            <person name="Calhoun S."/>
            <person name="Stillman K."/>
            <person name="Liu H."/>
            <person name="Lipzen A."/>
            <person name="Pangilinan J."/>
            <person name="Labutti K."/>
            <person name="Bruns T.D."/>
            <person name="Grigoriev I.V."/>
        </authorList>
    </citation>
    <scope>NUCLEOTIDE SEQUENCE [LARGE SCALE GENOMIC DNA]</scope>
    <source>
        <strain evidence="2 3">CBS 144469</strain>
    </source>
</reference>
<keyword evidence="1" id="KW-0732">Signal</keyword>
<dbReference type="EMBL" id="JACGCI010000046">
    <property type="protein sequence ID" value="KAF6752104.1"/>
    <property type="molecule type" value="Genomic_DNA"/>
</dbReference>
<evidence type="ECO:0000313" key="2">
    <source>
        <dbReference type="EMBL" id="KAF6752104.1"/>
    </source>
</evidence>
<proteinExistence type="predicted"/>
<evidence type="ECO:0000313" key="3">
    <source>
        <dbReference type="Proteomes" id="UP000521943"/>
    </source>
</evidence>
<dbReference type="AlphaFoldDB" id="A0A8H6M3S7"/>
<accession>A0A8H6M3S7</accession>
<sequence length="164" mass="18131">MRFNVLALVPTVVALASYVQGHYDEFDARDTREIQSLLGRSEIMEELAEISTRDLIDELSSRLEARGMGGGDGGNLHKYPCGRCHIFFKTAKELPSPPLLHFVDPPTLFDSTTHTRYFWVRWRLCKAKGDATGKKAVVQVQVVVGIEGEVDVEVAEVAEGAGEP</sequence>
<name>A0A8H6M3S7_9AGAR</name>
<keyword evidence="3" id="KW-1185">Reference proteome</keyword>